<dbReference type="EMBL" id="JAQAGZ010000004">
    <property type="protein sequence ID" value="MCZ8512250.1"/>
    <property type="molecule type" value="Genomic_DNA"/>
</dbReference>
<reference evidence="2 3" key="1">
    <citation type="submission" date="2022-12" db="EMBL/GenBank/DDBJ databases">
        <title>Draft genome sequence of Paenibacillus sp. dW9.</title>
        <authorList>
            <person name="Choi E.-W."/>
            <person name="Kim D.-U."/>
        </authorList>
    </citation>
    <scope>NUCLEOTIDE SEQUENCE [LARGE SCALE GENOMIC DNA]</scope>
    <source>
        <strain evidence="3">dW9</strain>
    </source>
</reference>
<sequence length="85" mass="9933">MAKRKPSPAPESGGQEKAATLKDLLSAEVVQQLKRQADQMKAEEQASRERQRKQAEELRKAEQKRLEQDFEHLLNNSTQDWRKFK</sequence>
<evidence type="ECO:0000256" key="1">
    <source>
        <dbReference type="SAM" id="MobiDB-lite"/>
    </source>
</evidence>
<accession>A0ABT4Q5V9</accession>
<dbReference type="InterPro" id="IPR024980">
    <property type="entry name" value="DUF3886"/>
</dbReference>
<dbReference type="RefSeq" id="WP_269880666.1">
    <property type="nucleotide sequence ID" value="NZ_JAQAGZ010000004.1"/>
</dbReference>
<dbReference type="Proteomes" id="UP001527882">
    <property type="component" value="Unassembled WGS sequence"/>
</dbReference>
<name>A0ABT4Q5V9_9BACL</name>
<dbReference type="Pfam" id="PF13025">
    <property type="entry name" value="DUF3886"/>
    <property type="match status" value="1"/>
</dbReference>
<proteinExistence type="predicted"/>
<feature type="region of interest" description="Disordered" evidence="1">
    <location>
        <begin position="36"/>
        <end position="63"/>
    </location>
</feature>
<comment type="caution">
    <text evidence="2">The sequence shown here is derived from an EMBL/GenBank/DDBJ whole genome shotgun (WGS) entry which is preliminary data.</text>
</comment>
<organism evidence="2 3">
    <name type="scientific">Paenibacillus gyeongsangnamensis</name>
    <dbReference type="NCBI Taxonomy" id="3388067"/>
    <lineage>
        <taxon>Bacteria</taxon>
        <taxon>Bacillati</taxon>
        <taxon>Bacillota</taxon>
        <taxon>Bacilli</taxon>
        <taxon>Bacillales</taxon>
        <taxon>Paenibacillaceae</taxon>
        <taxon>Paenibacillus</taxon>
    </lineage>
</organism>
<feature type="region of interest" description="Disordered" evidence="1">
    <location>
        <begin position="1"/>
        <end position="23"/>
    </location>
</feature>
<protein>
    <submittedName>
        <fullName evidence="2">YqkE family protein</fullName>
    </submittedName>
</protein>
<keyword evidence="3" id="KW-1185">Reference proteome</keyword>
<gene>
    <name evidence="2" type="ORF">O9H85_07370</name>
</gene>
<evidence type="ECO:0000313" key="2">
    <source>
        <dbReference type="EMBL" id="MCZ8512250.1"/>
    </source>
</evidence>
<evidence type="ECO:0000313" key="3">
    <source>
        <dbReference type="Proteomes" id="UP001527882"/>
    </source>
</evidence>